<keyword evidence="1" id="KW-0732">Signal</keyword>
<dbReference type="CDD" id="cd00146">
    <property type="entry name" value="PKD"/>
    <property type="match status" value="1"/>
</dbReference>
<feature type="signal peptide" evidence="1">
    <location>
        <begin position="1"/>
        <end position="25"/>
    </location>
</feature>
<feature type="chain" id="PRO_5019082653" evidence="1">
    <location>
        <begin position="26"/>
        <end position="595"/>
    </location>
</feature>
<evidence type="ECO:0000256" key="1">
    <source>
        <dbReference type="SAM" id="SignalP"/>
    </source>
</evidence>
<dbReference type="Gene3D" id="2.60.40.740">
    <property type="match status" value="2"/>
</dbReference>
<dbReference type="AlphaFoldDB" id="A0A420DY35"/>
<evidence type="ECO:0000313" key="4">
    <source>
        <dbReference type="Proteomes" id="UP000285780"/>
    </source>
</evidence>
<gene>
    <name evidence="3" type="ORF">C8N26_2733</name>
</gene>
<protein>
    <submittedName>
        <fullName evidence="3">SprB-like repeat protein</fullName>
    </submittedName>
</protein>
<keyword evidence="4" id="KW-1185">Reference proteome</keyword>
<dbReference type="InterPro" id="IPR035986">
    <property type="entry name" value="PKD_dom_sf"/>
</dbReference>
<reference evidence="3 4" key="1">
    <citation type="submission" date="2018-09" db="EMBL/GenBank/DDBJ databases">
        <title>Genomic Encyclopedia of Archaeal and Bacterial Type Strains, Phase II (KMG-II): from individual species to whole genera.</title>
        <authorList>
            <person name="Goeker M."/>
        </authorList>
    </citation>
    <scope>NUCLEOTIDE SEQUENCE [LARGE SCALE GENOMIC DNA]</scope>
    <source>
        <strain evidence="3 4">DSM 16505</strain>
    </source>
</reference>
<organism evidence="3 4">
    <name type="scientific">Tenacibaculum lutimaris</name>
    <dbReference type="NCBI Taxonomy" id="285258"/>
    <lineage>
        <taxon>Bacteria</taxon>
        <taxon>Pseudomonadati</taxon>
        <taxon>Bacteroidota</taxon>
        <taxon>Flavobacteriia</taxon>
        <taxon>Flavobacteriales</taxon>
        <taxon>Flavobacteriaceae</taxon>
        <taxon>Tenacibaculum</taxon>
    </lineage>
</organism>
<dbReference type="Pfam" id="PF13573">
    <property type="entry name" value="SprB"/>
    <property type="match status" value="2"/>
</dbReference>
<feature type="domain" description="PKD" evidence="2">
    <location>
        <begin position="201"/>
        <end position="274"/>
    </location>
</feature>
<evidence type="ECO:0000259" key="2">
    <source>
        <dbReference type="PROSITE" id="PS50093"/>
    </source>
</evidence>
<dbReference type="EMBL" id="RAQM01000014">
    <property type="protein sequence ID" value="RKF02744.1"/>
    <property type="molecule type" value="Genomic_DNA"/>
</dbReference>
<proteinExistence type="predicted"/>
<feature type="non-terminal residue" evidence="3">
    <location>
        <position position="595"/>
    </location>
</feature>
<accession>A0A420DY35</accession>
<dbReference type="SUPFAM" id="SSF49299">
    <property type="entry name" value="PKD domain"/>
    <property type="match status" value="1"/>
</dbReference>
<name>A0A420DY35_9FLAO</name>
<dbReference type="Gene3D" id="2.60.40.10">
    <property type="entry name" value="Immunoglobulins"/>
    <property type="match status" value="1"/>
</dbReference>
<sequence>MGMKTTHFKKLILALLLFSVNYIFSQTTVSMQSPCSISGCGAQDVEIGSVYIGDINGDPISTCTVGQPLSNVYLYLDISKAASKIDLYMQFYLMNGTDKIDKDGNVYVGTDKISIGIPGSISPGIYQMFELMNYTCGEELTLTDVYISWQTPGSAGGPGCAVQTSKCSGENLPPIDVQTPIAPDFTFEYNCGANGSGFQGVTFTNTSTGGDGVLTYEWSFGTDSSPSIATTEGPHLVGYSSAGSKMVMLTVTDEDGDTNSITKNIMIDSTPTAAIVGTNITCNGVNDGIADLTVTGGKAPYTYLWSTGATTEDVSGLGVGTHNVIVTDANGCIALADVTITEPPILSLSLLGSDLSCGGSDGAIDLTVSGGTADYTYLWNTGATTEDLSGLTEGTYTVTVTDANGCQEVDSITLVSNDDEDPVISVPEALGIEGCDENDITSLNARYPFSLSESSDIKGSFYTTGYIASDDGTIASITYIDAISSDDGCITTVTRTFTVTDTCGKTGTDSMVITIVDTTDPVWVNEPMDMTSVECDPSTNAQAFSDWLASFSGSDSCGTAIVTHNSTGLSDLCGGTGSETVTFTLTDECGNDITK</sequence>
<dbReference type="InterPro" id="IPR013783">
    <property type="entry name" value="Ig-like_fold"/>
</dbReference>
<dbReference type="InterPro" id="IPR025667">
    <property type="entry name" value="SprB_repeat"/>
</dbReference>
<dbReference type="Proteomes" id="UP000285780">
    <property type="component" value="Unassembled WGS sequence"/>
</dbReference>
<comment type="caution">
    <text evidence="3">The sequence shown here is derived from an EMBL/GenBank/DDBJ whole genome shotgun (WGS) entry which is preliminary data.</text>
</comment>
<dbReference type="PROSITE" id="PS50093">
    <property type="entry name" value="PKD"/>
    <property type="match status" value="1"/>
</dbReference>
<dbReference type="InterPro" id="IPR000601">
    <property type="entry name" value="PKD_dom"/>
</dbReference>
<evidence type="ECO:0000313" key="3">
    <source>
        <dbReference type="EMBL" id="RKF02744.1"/>
    </source>
</evidence>